<dbReference type="EMBL" id="CVRI01000045">
    <property type="protein sequence ID" value="CRK96978.1"/>
    <property type="molecule type" value="Genomic_DNA"/>
</dbReference>
<dbReference type="Gene3D" id="3.30.2160.10">
    <property type="entry name" value="Hect, E3 ligase catalytic domain"/>
    <property type="match status" value="1"/>
</dbReference>
<sequence>MESSQENKQTQAKKLIERYFFQLTTGCGKPDCTNKYCASSGLVEKLCGNQAAIKSLQLYVDQAKLCDTSTSVVIKDVEMIISDLSKSNSSTSKNEPAMSSDNSGTSNNSPTSSSSKEILFVDETKLNELMDLCEQTKDFAPIIRCLGSILYSKESVVKSFQRKTKSSIDVIFDRVKPSSINTMKKEDIRTLEDDEKEEDSMATEEETKLNDPTYTPVDVESIRRCMTRLFQLNPNVFESLDSPIQGLSSMLHLDMHLLKSDEEFEDILTVIVILFEIFNITNGQLEQSIVRILPVIANLPVQAQARLAQIWSSHCKNDLSTILLHLQQIITLQVIANVYNRENHVNDNEIITNAVKVMKIVYCANILTSDVGGETKFMTQETNGGLGSILEDEEDDFSSIVYPFDPSKSTKFFDDPLMKQLGICIEQCREPLIPFEEFQNEPLCDVVEMDVEFIRYRRLLAIDKLAEDKRFSFIFYSFVLTPITKSTALFYDSRIRMFSERRTSMMNMHFLGQPTNPYLKLKIRRDFLIDDALAELEMVAMSNPKDLRKQIFIEFDGEQGIDEGGVSKEFFQLIVEEIFNPDYGMFVDVNGTSWFNSFSFENTAQYTLIGIVLGLAIYNHVILPVNFPIVVYRKLMNWKLTWHDLKDFNPVIYNSLKSLLTYDEPDIEEVFSQTFEIGYQDVFGSSLKHNLKKDGDKIFVNHFNKQEFVELYADFLMNKSIEKQFKAFKKGFRMVTDESPLSYLFRPEEIELLVCGSNNFDFDELEKSTEYEGGYSSNSEIIKHFWSIVHGFSLESKRKLLQFTTGSNRVPIGGFSKLKLVIARHGPDCDRLPTSHTCFNILLLPEYSAREKLEERLLKAINYSKGFGML</sequence>
<dbReference type="Gene3D" id="3.30.2410.10">
    <property type="entry name" value="Hect, E3 ligase catalytic domain"/>
    <property type="match status" value="1"/>
</dbReference>
<protein>
    <recommendedName>
        <fullName evidence="3">HECT-type E3 ubiquitin transferase</fullName>
        <ecNumber evidence="3">2.3.2.26</ecNumber>
    </recommendedName>
</protein>
<evidence type="ECO:0000256" key="1">
    <source>
        <dbReference type="ARBA" id="ARBA00000885"/>
    </source>
</evidence>
<dbReference type="EC" id="2.3.2.26" evidence="3"/>
<feature type="region of interest" description="Disordered" evidence="8">
    <location>
        <begin position="86"/>
        <end position="115"/>
    </location>
</feature>
<accession>A0A1J1IB70</accession>
<dbReference type="GO" id="GO:0009966">
    <property type="term" value="P:regulation of signal transduction"/>
    <property type="evidence" value="ECO:0007669"/>
    <property type="project" value="UniProtKB-ARBA"/>
</dbReference>
<evidence type="ECO:0000256" key="4">
    <source>
        <dbReference type="ARBA" id="ARBA00022490"/>
    </source>
</evidence>
<evidence type="ECO:0000256" key="3">
    <source>
        <dbReference type="ARBA" id="ARBA00012485"/>
    </source>
</evidence>
<dbReference type="InterPro" id="IPR035983">
    <property type="entry name" value="Hect_E3_ubiquitin_ligase"/>
</dbReference>
<keyword evidence="5" id="KW-0808">Transferase</keyword>
<keyword evidence="11" id="KW-1185">Reference proteome</keyword>
<dbReference type="SUPFAM" id="SSF56204">
    <property type="entry name" value="Hect, E3 ligase catalytic domain"/>
    <property type="match status" value="1"/>
</dbReference>
<evidence type="ECO:0000313" key="11">
    <source>
        <dbReference type="Proteomes" id="UP000183832"/>
    </source>
</evidence>
<feature type="region of interest" description="Disordered" evidence="8">
    <location>
        <begin position="191"/>
        <end position="213"/>
    </location>
</feature>
<proteinExistence type="predicted"/>
<reference evidence="10 11" key="1">
    <citation type="submission" date="2015-04" db="EMBL/GenBank/DDBJ databases">
        <authorList>
            <person name="Syromyatnikov M.Y."/>
            <person name="Popov V.N."/>
        </authorList>
    </citation>
    <scope>NUCLEOTIDE SEQUENCE [LARGE SCALE GENOMIC DNA]</scope>
</reference>
<evidence type="ECO:0000256" key="7">
    <source>
        <dbReference type="PROSITE-ProRule" id="PRU00104"/>
    </source>
</evidence>
<dbReference type="OrthoDB" id="5981550at2759"/>
<dbReference type="GO" id="GO:0005737">
    <property type="term" value="C:cytoplasm"/>
    <property type="evidence" value="ECO:0007669"/>
    <property type="project" value="UniProtKB-SubCell"/>
</dbReference>
<keyword evidence="4" id="KW-0963">Cytoplasm</keyword>
<dbReference type="InterPro" id="IPR000569">
    <property type="entry name" value="HECT_dom"/>
</dbReference>
<dbReference type="InterPro" id="IPR042556">
    <property type="entry name" value="AZUL_sf"/>
</dbReference>
<dbReference type="STRING" id="568069.A0A1J1IB70"/>
<evidence type="ECO:0000256" key="5">
    <source>
        <dbReference type="ARBA" id="ARBA00022679"/>
    </source>
</evidence>
<dbReference type="Pfam" id="PF16558">
    <property type="entry name" value="AZUL"/>
    <property type="match status" value="1"/>
</dbReference>
<dbReference type="InterPro" id="IPR032353">
    <property type="entry name" value="AZUL"/>
</dbReference>
<dbReference type="Proteomes" id="UP000183832">
    <property type="component" value="Unassembled WGS sequence"/>
</dbReference>
<evidence type="ECO:0000256" key="8">
    <source>
        <dbReference type="SAM" id="MobiDB-lite"/>
    </source>
</evidence>
<keyword evidence="6 7" id="KW-0833">Ubl conjugation pathway</keyword>
<evidence type="ECO:0000259" key="9">
    <source>
        <dbReference type="PROSITE" id="PS50237"/>
    </source>
</evidence>
<evidence type="ECO:0000313" key="10">
    <source>
        <dbReference type="EMBL" id="CRK96978.1"/>
    </source>
</evidence>
<dbReference type="Pfam" id="PF00632">
    <property type="entry name" value="HECT"/>
    <property type="match status" value="1"/>
</dbReference>
<dbReference type="GO" id="GO:0061630">
    <property type="term" value="F:ubiquitin protein ligase activity"/>
    <property type="evidence" value="ECO:0007669"/>
    <property type="project" value="UniProtKB-EC"/>
</dbReference>
<dbReference type="Gene3D" id="3.90.1750.10">
    <property type="entry name" value="Hect, E3 ligase catalytic domains"/>
    <property type="match status" value="1"/>
</dbReference>
<dbReference type="PANTHER" id="PTHR45700:SF8">
    <property type="entry name" value="HECT-TYPE E3 UBIQUITIN TRANSFERASE"/>
    <property type="match status" value="1"/>
</dbReference>
<dbReference type="FunFam" id="3.30.2410.10:FF:000003">
    <property type="entry name" value="probable E3 ubiquitin-protein ligase HERC4 isoform X1"/>
    <property type="match status" value="1"/>
</dbReference>
<comment type="subcellular location">
    <subcellularLocation>
        <location evidence="2">Cytoplasm</location>
    </subcellularLocation>
</comment>
<dbReference type="SMART" id="SM00119">
    <property type="entry name" value="HECTc"/>
    <property type="match status" value="1"/>
</dbReference>
<evidence type="ECO:0000256" key="2">
    <source>
        <dbReference type="ARBA" id="ARBA00004496"/>
    </source>
</evidence>
<dbReference type="FunFam" id="3.30.2160.10:FF:000004">
    <property type="entry name" value="probable E3 ubiquitin-protein ligase HERC4 isoform X1"/>
    <property type="match status" value="1"/>
</dbReference>
<evidence type="ECO:0000256" key="6">
    <source>
        <dbReference type="ARBA" id="ARBA00022786"/>
    </source>
</evidence>
<feature type="active site" description="Glycyl thioester intermediate" evidence="7">
    <location>
        <position position="838"/>
    </location>
</feature>
<dbReference type="Gene3D" id="6.10.130.10">
    <property type="entry name" value="Ubiquitin-protein ligase E3A, N-terminal zinc-binding domain (AZUL)"/>
    <property type="match status" value="1"/>
</dbReference>
<feature type="domain" description="HECT" evidence="9">
    <location>
        <begin position="543"/>
        <end position="870"/>
    </location>
</feature>
<dbReference type="GO" id="GO:0000209">
    <property type="term" value="P:protein polyubiquitination"/>
    <property type="evidence" value="ECO:0007669"/>
    <property type="project" value="InterPro"/>
</dbReference>
<feature type="compositionally biased region" description="Acidic residues" evidence="8">
    <location>
        <begin position="192"/>
        <end position="204"/>
    </location>
</feature>
<name>A0A1J1IB70_9DIPT</name>
<dbReference type="AlphaFoldDB" id="A0A1J1IB70"/>
<dbReference type="PANTHER" id="PTHR45700">
    <property type="entry name" value="UBIQUITIN-PROTEIN LIGASE E3C"/>
    <property type="match status" value="1"/>
</dbReference>
<comment type="catalytic activity">
    <reaction evidence="1">
        <text>S-ubiquitinyl-[E2 ubiquitin-conjugating enzyme]-L-cysteine + [acceptor protein]-L-lysine = [E2 ubiquitin-conjugating enzyme]-L-cysteine + N(6)-ubiquitinyl-[acceptor protein]-L-lysine.</text>
        <dbReference type="EC" id="2.3.2.26"/>
    </reaction>
</comment>
<gene>
    <name evidence="10" type="ORF">CLUMA_CG010297</name>
</gene>
<organism evidence="10 11">
    <name type="scientific">Clunio marinus</name>
    <dbReference type="NCBI Taxonomy" id="568069"/>
    <lineage>
        <taxon>Eukaryota</taxon>
        <taxon>Metazoa</taxon>
        <taxon>Ecdysozoa</taxon>
        <taxon>Arthropoda</taxon>
        <taxon>Hexapoda</taxon>
        <taxon>Insecta</taxon>
        <taxon>Pterygota</taxon>
        <taxon>Neoptera</taxon>
        <taxon>Endopterygota</taxon>
        <taxon>Diptera</taxon>
        <taxon>Nematocera</taxon>
        <taxon>Chironomoidea</taxon>
        <taxon>Chironomidae</taxon>
        <taxon>Clunio</taxon>
    </lineage>
</organism>
<dbReference type="CDD" id="cd00078">
    <property type="entry name" value="HECTc"/>
    <property type="match status" value="1"/>
</dbReference>
<dbReference type="InterPro" id="IPR044611">
    <property type="entry name" value="E3A/B/C-like"/>
</dbReference>
<dbReference type="PROSITE" id="PS50237">
    <property type="entry name" value="HECT"/>
    <property type="match status" value="1"/>
</dbReference>